<reference evidence="2" key="1">
    <citation type="submission" date="2021-08" db="EMBL/GenBank/DDBJ databases">
        <title>WGS assembly of Ceratopteris richardii.</title>
        <authorList>
            <person name="Marchant D.B."/>
            <person name="Chen G."/>
            <person name="Jenkins J."/>
            <person name="Shu S."/>
            <person name="Leebens-Mack J."/>
            <person name="Grimwood J."/>
            <person name="Schmutz J."/>
            <person name="Soltis P."/>
            <person name="Soltis D."/>
            <person name="Chen Z.-H."/>
        </authorList>
    </citation>
    <scope>NUCLEOTIDE SEQUENCE</scope>
    <source>
        <strain evidence="2">Whitten #5841</strain>
        <tissue evidence="2">Leaf</tissue>
    </source>
</reference>
<evidence type="ECO:0000256" key="1">
    <source>
        <dbReference type="SAM" id="MobiDB-lite"/>
    </source>
</evidence>
<protein>
    <submittedName>
        <fullName evidence="2">Uncharacterized protein</fullName>
    </submittedName>
</protein>
<dbReference type="AlphaFoldDB" id="A0A8T2THI7"/>
<organism evidence="2 3">
    <name type="scientific">Ceratopteris richardii</name>
    <name type="common">Triangle waterfern</name>
    <dbReference type="NCBI Taxonomy" id="49495"/>
    <lineage>
        <taxon>Eukaryota</taxon>
        <taxon>Viridiplantae</taxon>
        <taxon>Streptophyta</taxon>
        <taxon>Embryophyta</taxon>
        <taxon>Tracheophyta</taxon>
        <taxon>Polypodiopsida</taxon>
        <taxon>Polypodiidae</taxon>
        <taxon>Polypodiales</taxon>
        <taxon>Pteridineae</taxon>
        <taxon>Pteridaceae</taxon>
        <taxon>Parkerioideae</taxon>
        <taxon>Ceratopteris</taxon>
    </lineage>
</organism>
<keyword evidence="3" id="KW-1185">Reference proteome</keyword>
<feature type="region of interest" description="Disordered" evidence="1">
    <location>
        <begin position="117"/>
        <end position="140"/>
    </location>
</feature>
<evidence type="ECO:0000313" key="3">
    <source>
        <dbReference type="Proteomes" id="UP000825935"/>
    </source>
</evidence>
<sequence length="140" mass="15375">MLLTPAAPIPVLSAIIELTSQSSLLYCCSSYLLASLRVWIVGCDPLFLAEPSLLRLLSHFTCNKETHENGRPIFLFVEDLSKRKAGTIVSSATLREAVQLSADEVNAIGSSESVSIKMSRNKPKRRDAHSLKKKSVFVSQ</sequence>
<dbReference type="EMBL" id="CM035418">
    <property type="protein sequence ID" value="KAH7421938.1"/>
    <property type="molecule type" value="Genomic_DNA"/>
</dbReference>
<proteinExistence type="predicted"/>
<evidence type="ECO:0000313" key="2">
    <source>
        <dbReference type="EMBL" id="KAH7421938.1"/>
    </source>
</evidence>
<gene>
    <name evidence="2" type="ORF">KP509_13G082400</name>
</gene>
<feature type="compositionally biased region" description="Basic residues" evidence="1">
    <location>
        <begin position="119"/>
        <end position="140"/>
    </location>
</feature>
<name>A0A8T2THI7_CERRI</name>
<comment type="caution">
    <text evidence="2">The sequence shown here is derived from an EMBL/GenBank/DDBJ whole genome shotgun (WGS) entry which is preliminary data.</text>
</comment>
<accession>A0A8T2THI7</accession>
<dbReference type="Proteomes" id="UP000825935">
    <property type="component" value="Chromosome 13"/>
</dbReference>